<reference evidence="2 3" key="1">
    <citation type="submission" date="2020-08" db="EMBL/GenBank/DDBJ databases">
        <title>Genome public.</title>
        <authorList>
            <person name="Liu C."/>
            <person name="Sun Q."/>
        </authorList>
    </citation>
    <scope>NUCLEOTIDE SEQUENCE [LARGE SCALE GENOMIC DNA]</scope>
    <source>
        <strain evidence="2 3">NSJ-10</strain>
    </source>
</reference>
<proteinExistence type="predicted"/>
<keyword evidence="3" id="KW-1185">Reference proteome</keyword>
<protein>
    <recommendedName>
        <fullName evidence="4">DUF5050 domain-containing protein</fullName>
    </recommendedName>
</protein>
<name>A0A8I0DUE7_9FIRM</name>
<comment type="caution">
    <text evidence="2">The sequence shown here is derived from an EMBL/GenBank/DDBJ whole genome shotgun (WGS) entry which is preliminary data.</text>
</comment>
<keyword evidence="1" id="KW-0732">Signal</keyword>
<evidence type="ECO:0000313" key="2">
    <source>
        <dbReference type="EMBL" id="MBC5662202.1"/>
    </source>
</evidence>
<dbReference type="SUPFAM" id="SSF69304">
    <property type="entry name" value="Tricorn protease N-terminal domain"/>
    <property type="match status" value="1"/>
</dbReference>
<evidence type="ECO:0000256" key="1">
    <source>
        <dbReference type="SAM" id="SignalP"/>
    </source>
</evidence>
<organism evidence="2 3">
    <name type="scientific">Coprococcus hominis</name>
    <name type="common">ex Liu et al. 2022</name>
    <dbReference type="NCBI Taxonomy" id="2763039"/>
    <lineage>
        <taxon>Bacteria</taxon>
        <taxon>Bacillati</taxon>
        <taxon>Bacillota</taxon>
        <taxon>Clostridia</taxon>
        <taxon>Lachnospirales</taxon>
        <taxon>Lachnospiraceae</taxon>
        <taxon>Coprococcus</taxon>
    </lineage>
</organism>
<feature type="chain" id="PRO_5034576911" description="DUF5050 domain-containing protein" evidence="1">
    <location>
        <begin position="32"/>
        <end position="319"/>
    </location>
</feature>
<feature type="signal peptide" evidence="1">
    <location>
        <begin position="1"/>
        <end position="31"/>
    </location>
</feature>
<dbReference type="AlphaFoldDB" id="A0A8I0DUE7"/>
<evidence type="ECO:0008006" key="4">
    <source>
        <dbReference type="Google" id="ProtNLM"/>
    </source>
</evidence>
<gene>
    <name evidence="2" type="ORF">H8S09_04725</name>
</gene>
<accession>A0A8I0DUE7</accession>
<evidence type="ECO:0000313" key="3">
    <source>
        <dbReference type="Proteomes" id="UP000615234"/>
    </source>
</evidence>
<dbReference type="RefSeq" id="WP_186847458.1">
    <property type="nucleotide sequence ID" value="NZ_JACOOX010000002.1"/>
</dbReference>
<dbReference type="EMBL" id="JACOOX010000002">
    <property type="protein sequence ID" value="MBC5662202.1"/>
    <property type="molecule type" value="Genomic_DNA"/>
</dbReference>
<sequence length="319" mass="36035">MKRHLKKVVLAMIAFVLCGVMNVTGSNVSLAATDVETEQTAELEAASTVKHVSARKLYHAGDYLYIETSKGVLAYNMKKQTAKYVVESDGVSGVLVHKGYLYYNLYQDSQMSIYKIKADGSSKPKQICKNGRLGFMKNNRLYYGHSGLCSMKLDGTDKKRHMRVKDDANGKVFYYKGKYFYSVFPYMTEFYSVDTKYKHKKKYPAGNQTVCNAFVRAFDDMQFNESLTVRGYQYGTLIKNGKSSNSIYKFGDSYYGKSTGRTSKKRIYQSSKKKVHVLAACPGYIMFAESNQKASYEDGTVKIINVKGKVVATLKKSQK</sequence>
<dbReference type="Proteomes" id="UP000615234">
    <property type="component" value="Unassembled WGS sequence"/>
</dbReference>